<evidence type="ECO:0000313" key="2">
    <source>
        <dbReference type="EMBL" id="SDF45347.1"/>
    </source>
</evidence>
<reference evidence="2 3" key="1">
    <citation type="submission" date="2016-10" db="EMBL/GenBank/DDBJ databases">
        <authorList>
            <person name="de Groot N.N."/>
        </authorList>
    </citation>
    <scope>NUCLEOTIDE SEQUENCE [LARGE SCALE GENOMIC DNA]</scope>
    <source>
        <strain evidence="2 3">DSM 28129</strain>
    </source>
</reference>
<proteinExistence type="predicted"/>
<keyword evidence="1" id="KW-0472">Membrane</keyword>
<sequence>MTLLHMNVAGSSGAGIVFLAPLFLVLTPKPIFGTAPVRVLFLVSGNPLVSQKVLASAYKLSDVFHFQHFSLIA</sequence>
<accession>A0A1G7L738</accession>
<keyword evidence="1" id="KW-1133">Transmembrane helix</keyword>
<evidence type="ECO:0000256" key="1">
    <source>
        <dbReference type="SAM" id="Phobius"/>
    </source>
</evidence>
<gene>
    <name evidence="2" type="ORF">SAMN04488542_11123</name>
</gene>
<organism evidence="2 3">
    <name type="scientific">Fontibacillus panacisegetis</name>
    <dbReference type="NCBI Taxonomy" id="670482"/>
    <lineage>
        <taxon>Bacteria</taxon>
        <taxon>Bacillati</taxon>
        <taxon>Bacillota</taxon>
        <taxon>Bacilli</taxon>
        <taxon>Bacillales</taxon>
        <taxon>Paenibacillaceae</taxon>
        <taxon>Fontibacillus</taxon>
    </lineage>
</organism>
<protein>
    <submittedName>
        <fullName evidence="2">Uncharacterized protein</fullName>
    </submittedName>
</protein>
<dbReference type="AlphaFoldDB" id="A0A1G7L738"/>
<evidence type="ECO:0000313" key="3">
    <source>
        <dbReference type="Proteomes" id="UP000198972"/>
    </source>
</evidence>
<keyword evidence="3" id="KW-1185">Reference proteome</keyword>
<name>A0A1G7L738_9BACL</name>
<dbReference type="EMBL" id="FNBG01000011">
    <property type="protein sequence ID" value="SDF45347.1"/>
    <property type="molecule type" value="Genomic_DNA"/>
</dbReference>
<dbReference type="Proteomes" id="UP000198972">
    <property type="component" value="Unassembled WGS sequence"/>
</dbReference>
<keyword evidence="1" id="KW-0812">Transmembrane</keyword>
<feature type="transmembrane region" description="Helical" evidence="1">
    <location>
        <begin position="6"/>
        <end position="26"/>
    </location>
</feature>